<dbReference type="Proteomes" id="UP001302274">
    <property type="component" value="Unassembled WGS sequence"/>
</dbReference>
<gene>
    <name evidence="2" type="ORF">SHI21_03950</name>
</gene>
<feature type="signal peptide" evidence="1">
    <location>
        <begin position="1"/>
        <end position="21"/>
    </location>
</feature>
<feature type="chain" id="PRO_5046040777" evidence="1">
    <location>
        <begin position="22"/>
        <end position="128"/>
    </location>
</feature>
<accession>A0ABU5VQR2</accession>
<name>A0ABU5VQR2_9BACT</name>
<dbReference type="EMBL" id="JAYGJQ010000001">
    <property type="protein sequence ID" value="MEA9355336.1"/>
    <property type="molecule type" value="Genomic_DNA"/>
</dbReference>
<protein>
    <submittedName>
        <fullName evidence="2">Uncharacterized protein</fullName>
    </submittedName>
</protein>
<evidence type="ECO:0000313" key="3">
    <source>
        <dbReference type="Proteomes" id="UP001302274"/>
    </source>
</evidence>
<proteinExistence type="predicted"/>
<dbReference type="RefSeq" id="WP_323574839.1">
    <property type="nucleotide sequence ID" value="NZ_JAYGJQ010000001.1"/>
</dbReference>
<reference evidence="2 3" key="1">
    <citation type="submission" date="2023-11" db="EMBL/GenBank/DDBJ databases">
        <title>A Novel Polar Bacteriovorax (B. antarcticus) Isolated from the Biocrust in Antarctica.</title>
        <authorList>
            <person name="Mun W."/>
            <person name="Choi S.Y."/>
            <person name="Mitchell R.J."/>
        </authorList>
    </citation>
    <scope>NUCLEOTIDE SEQUENCE [LARGE SCALE GENOMIC DNA]</scope>
    <source>
        <strain evidence="2 3">PP10</strain>
    </source>
</reference>
<comment type="caution">
    <text evidence="2">The sequence shown here is derived from an EMBL/GenBank/DDBJ whole genome shotgun (WGS) entry which is preliminary data.</text>
</comment>
<evidence type="ECO:0000313" key="2">
    <source>
        <dbReference type="EMBL" id="MEA9355336.1"/>
    </source>
</evidence>
<keyword evidence="1" id="KW-0732">Signal</keyword>
<keyword evidence="3" id="KW-1185">Reference proteome</keyword>
<organism evidence="2 3">
    <name type="scientific">Bacteriovorax antarcticus</name>
    <dbReference type="NCBI Taxonomy" id="3088717"/>
    <lineage>
        <taxon>Bacteria</taxon>
        <taxon>Pseudomonadati</taxon>
        <taxon>Bdellovibrionota</taxon>
        <taxon>Bacteriovoracia</taxon>
        <taxon>Bacteriovoracales</taxon>
        <taxon>Bacteriovoracaceae</taxon>
        <taxon>Bacteriovorax</taxon>
    </lineage>
</organism>
<sequence>MKKILLLLSLSLLLTSSLTFAQDENDSDELNVVPPTVIQVTNDSTSQHAIWVTIYNAIGRISDTACVQPDKRAQFYGYMPPFTYGVRAEAKENNDCGGATLADDRVDLPMAVVGIDVKFIQDHFVDND</sequence>
<evidence type="ECO:0000256" key="1">
    <source>
        <dbReference type="SAM" id="SignalP"/>
    </source>
</evidence>